<evidence type="ECO:0000313" key="2">
    <source>
        <dbReference type="EMBL" id="KAG5640288.1"/>
    </source>
</evidence>
<reference evidence="2" key="1">
    <citation type="submission" date="2020-07" db="EMBL/GenBank/DDBJ databases">
        <authorList>
            <person name="Nieuwenhuis M."/>
            <person name="Van De Peppel L.J.J."/>
        </authorList>
    </citation>
    <scope>NUCLEOTIDE SEQUENCE</scope>
    <source>
        <strain evidence="2">AP01</strain>
        <tissue evidence="2">Mycelium</tissue>
    </source>
</reference>
<gene>
    <name evidence="2" type="ORF">DXG03_009496</name>
</gene>
<reference evidence="2" key="2">
    <citation type="submission" date="2021-10" db="EMBL/GenBank/DDBJ databases">
        <title>Phylogenomics reveals ancestral predisposition of the termite-cultivated fungus Termitomyces towards a domesticated lifestyle.</title>
        <authorList>
            <person name="Auxier B."/>
            <person name="Grum-Grzhimaylo A."/>
            <person name="Cardenas M.E."/>
            <person name="Lodge J.D."/>
            <person name="Laessoe T."/>
            <person name="Pedersen O."/>
            <person name="Smith M.E."/>
            <person name="Kuyper T.W."/>
            <person name="Franco-Molano E.A."/>
            <person name="Baroni T.J."/>
            <person name="Aanen D.K."/>
        </authorList>
    </citation>
    <scope>NUCLEOTIDE SEQUENCE</scope>
    <source>
        <strain evidence="2">AP01</strain>
        <tissue evidence="2">Mycelium</tissue>
    </source>
</reference>
<name>A0A9P7K7S5_9AGAR</name>
<organism evidence="2 3">
    <name type="scientific">Asterophora parasitica</name>
    <dbReference type="NCBI Taxonomy" id="117018"/>
    <lineage>
        <taxon>Eukaryota</taxon>
        <taxon>Fungi</taxon>
        <taxon>Dikarya</taxon>
        <taxon>Basidiomycota</taxon>
        <taxon>Agaricomycotina</taxon>
        <taxon>Agaricomycetes</taxon>
        <taxon>Agaricomycetidae</taxon>
        <taxon>Agaricales</taxon>
        <taxon>Tricholomatineae</taxon>
        <taxon>Lyophyllaceae</taxon>
        <taxon>Asterophora</taxon>
    </lineage>
</organism>
<protein>
    <submittedName>
        <fullName evidence="2">Uncharacterized protein</fullName>
    </submittedName>
</protein>
<accession>A0A9P7K7S5</accession>
<sequence length="126" mass="13597">MSSRYSLQTCCPGHRLIYLSPTAAHSLGRPSWVLNDITSNRECLASSGPSDSEDGGHIQTYATSVKTLVIPAFQSDVEVLSFGETPNIHPGVENRPLQVEAHVEDVVPSNCNSGSDSDEFLSNYSD</sequence>
<dbReference type="EMBL" id="JABCKV010000903">
    <property type="protein sequence ID" value="KAG5640288.1"/>
    <property type="molecule type" value="Genomic_DNA"/>
</dbReference>
<keyword evidence="3" id="KW-1185">Reference proteome</keyword>
<evidence type="ECO:0000256" key="1">
    <source>
        <dbReference type="SAM" id="MobiDB-lite"/>
    </source>
</evidence>
<feature type="compositionally biased region" description="Polar residues" evidence="1">
    <location>
        <begin position="109"/>
        <end position="126"/>
    </location>
</feature>
<proteinExistence type="predicted"/>
<evidence type="ECO:0000313" key="3">
    <source>
        <dbReference type="Proteomes" id="UP000775547"/>
    </source>
</evidence>
<feature type="region of interest" description="Disordered" evidence="1">
    <location>
        <begin position="107"/>
        <end position="126"/>
    </location>
</feature>
<dbReference type="Proteomes" id="UP000775547">
    <property type="component" value="Unassembled WGS sequence"/>
</dbReference>
<dbReference type="AlphaFoldDB" id="A0A9P7K7S5"/>
<comment type="caution">
    <text evidence="2">The sequence shown here is derived from an EMBL/GenBank/DDBJ whole genome shotgun (WGS) entry which is preliminary data.</text>
</comment>